<dbReference type="CDD" id="cd12940">
    <property type="entry name" value="LEM_LAP2_LEMD1"/>
    <property type="match status" value="1"/>
</dbReference>
<dbReference type="Gene3D" id="1.10.720.40">
    <property type="match status" value="2"/>
</dbReference>
<evidence type="ECO:0000256" key="4">
    <source>
        <dbReference type="ARBA" id="ARBA00022990"/>
    </source>
</evidence>
<dbReference type="FunFam" id="1.10.720.40:FF:000001">
    <property type="entry name" value="LEM domain containing 2, isoform CRA_a"/>
    <property type="match status" value="1"/>
</dbReference>
<feature type="compositionally biased region" description="Acidic residues" evidence="6">
    <location>
        <begin position="53"/>
        <end position="64"/>
    </location>
</feature>
<dbReference type="InterPro" id="IPR013146">
    <property type="entry name" value="LEM-like_dom"/>
</dbReference>
<evidence type="ECO:0000256" key="7">
    <source>
        <dbReference type="SAM" id="Phobius"/>
    </source>
</evidence>
<dbReference type="Proteomes" id="UP000261520">
    <property type="component" value="Unplaced"/>
</dbReference>
<evidence type="ECO:0000256" key="2">
    <source>
        <dbReference type="ARBA" id="ARBA00022481"/>
    </source>
</evidence>
<dbReference type="GO" id="GO:0003677">
    <property type="term" value="F:DNA binding"/>
    <property type="evidence" value="ECO:0007669"/>
    <property type="project" value="UniProtKB-KW"/>
</dbReference>
<dbReference type="PROSITE" id="PS50954">
    <property type="entry name" value="LEM"/>
    <property type="match status" value="1"/>
</dbReference>
<proteinExistence type="inferred from homology"/>
<protein>
    <recommendedName>
        <fullName evidence="12">LEM domain-containing protein</fullName>
    </recommendedName>
</protein>
<reference evidence="10" key="2">
    <citation type="submission" date="2025-09" db="UniProtKB">
        <authorList>
            <consortium name="Ensembl"/>
        </authorList>
    </citation>
    <scope>IDENTIFICATION</scope>
</reference>
<dbReference type="Pfam" id="PF08198">
    <property type="entry name" value="Thymopoietin"/>
    <property type="match status" value="1"/>
</dbReference>
<dbReference type="GO" id="GO:0005635">
    <property type="term" value="C:nuclear envelope"/>
    <property type="evidence" value="ECO:0007669"/>
    <property type="project" value="UniProtKB-ARBA"/>
</dbReference>
<evidence type="ECO:0000256" key="5">
    <source>
        <dbReference type="ARBA" id="ARBA00023125"/>
    </source>
</evidence>
<evidence type="ECO:0000256" key="3">
    <source>
        <dbReference type="ARBA" id="ARBA00022553"/>
    </source>
</evidence>
<dbReference type="PANTHER" id="PTHR12019">
    <property type="entry name" value="LAMINA-ASSOCIATED POLYPEPTIDE THYMOPOIETIN"/>
    <property type="match status" value="1"/>
</dbReference>
<feature type="region of interest" description="Disordered" evidence="6">
    <location>
        <begin position="112"/>
        <end position="147"/>
    </location>
</feature>
<dbReference type="SMART" id="SM00540">
    <property type="entry name" value="LEM"/>
    <property type="match status" value="1"/>
</dbReference>
<dbReference type="PROSITE" id="PS50955">
    <property type="entry name" value="LEM_LIKE"/>
    <property type="match status" value="1"/>
</dbReference>
<dbReference type="PANTHER" id="PTHR12019:SF22">
    <property type="entry name" value="LAMINA-ASSOCIATED POLYPEPTIDE 2, ISOFORMS BETA_GAMMA"/>
    <property type="match status" value="1"/>
</dbReference>
<evidence type="ECO:0008006" key="12">
    <source>
        <dbReference type="Google" id="ProtNLM"/>
    </source>
</evidence>
<keyword evidence="7" id="KW-0472">Membrane</keyword>
<feature type="domain" description="LEM-like" evidence="9">
    <location>
        <begin position="5"/>
        <end position="48"/>
    </location>
</feature>
<dbReference type="InterPro" id="IPR011015">
    <property type="entry name" value="LEM/LEM-like_dom_sf"/>
</dbReference>
<dbReference type="InterPro" id="IPR051656">
    <property type="entry name" value="LEM_domain"/>
</dbReference>
<evidence type="ECO:0000259" key="8">
    <source>
        <dbReference type="PROSITE" id="PS50954"/>
    </source>
</evidence>
<keyword evidence="4" id="KW-0007">Acetylation</keyword>
<feature type="compositionally biased region" description="Acidic residues" evidence="6">
    <location>
        <begin position="132"/>
        <end position="144"/>
    </location>
</feature>
<comment type="similarity">
    <text evidence="1">Belongs to the LEM family.</text>
</comment>
<evidence type="ECO:0000256" key="6">
    <source>
        <dbReference type="SAM" id="MobiDB-lite"/>
    </source>
</evidence>
<dbReference type="Pfam" id="PF03020">
    <property type="entry name" value="LEM"/>
    <property type="match status" value="1"/>
</dbReference>
<feature type="domain" description="LEM" evidence="8">
    <location>
        <begin position="68"/>
        <end position="112"/>
    </location>
</feature>
<feature type="region of interest" description="Disordered" evidence="6">
    <location>
        <begin position="47"/>
        <end position="75"/>
    </location>
</feature>
<organism evidence="10 11">
    <name type="scientific">Periophthalmus magnuspinnatus</name>
    <dbReference type="NCBI Taxonomy" id="409849"/>
    <lineage>
        <taxon>Eukaryota</taxon>
        <taxon>Metazoa</taxon>
        <taxon>Chordata</taxon>
        <taxon>Craniata</taxon>
        <taxon>Vertebrata</taxon>
        <taxon>Euteleostomi</taxon>
        <taxon>Actinopterygii</taxon>
        <taxon>Neopterygii</taxon>
        <taxon>Teleostei</taxon>
        <taxon>Neoteleostei</taxon>
        <taxon>Acanthomorphata</taxon>
        <taxon>Gobiaria</taxon>
        <taxon>Gobiiformes</taxon>
        <taxon>Gobioidei</taxon>
        <taxon>Gobiidae</taxon>
        <taxon>Oxudercinae</taxon>
        <taxon>Periophthalmus</taxon>
    </lineage>
</organism>
<feature type="transmembrane region" description="Helical" evidence="7">
    <location>
        <begin position="220"/>
        <end position="240"/>
    </location>
</feature>
<evidence type="ECO:0000259" key="9">
    <source>
        <dbReference type="PROSITE" id="PS50955"/>
    </source>
</evidence>
<keyword evidence="7" id="KW-1133">Transmembrane helix</keyword>
<keyword evidence="7" id="KW-0812">Transmembrane</keyword>
<sequence>MPVFAEDSAQMTKARLKSDLVAHSVTLPPTTSRKEVYVELHAAHVQRKSADFSSDEEPEAEEPNDAQTLDPSSLTDDGLKAALLRRGVRAGPVVASTRGLYERKLRNLLLSNGHDKEKHEEDGADEAVLYSDSEEEENSEEEREEPGTNTCFKGVAFLVESAPPARVQSFTWNILASRRRPIKGAAARPVQYIYPDTALSPASPLSPASLERQEVERRLVSLRIQLLVFLFVAIILYVVYVCVEDFSFNPVLALIDIFDQGLDADEPETQEVEEFLEVE</sequence>
<reference evidence="10" key="1">
    <citation type="submission" date="2025-08" db="UniProtKB">
        <authorList>
            <consortium name="Ensembl"/>
        </authorList>
    </citation>
    <scope>IDENTIFICATION</scope>
</reference>
<dbReference type="Ensembl" id="ENSPMGT00000024691.1">
    <property type="protein sequence ID" value="ENSPMGP00000023177.1"/>
    <property type="gene ID" value="ENSPMGG00000018759.1"/>
</dbReference>
<keyword evidence="5" id="KW-0238">DNA-binding</keyword>
<dbReference type="InterPro" id="IPR003887">
    <property type="entry name" value="LEM_dom"/>
</dbReference>
<evidence type="ECO:0000313" key="11">
    <source>
        <dbReference type="Proteomes" id="UP000261520"/>
    </source>
</evidence>
<dbReference type="AlphaFoldDB" id="A0A3B4B0U6"/>
<name>A0A3B4B0U6_9GOBI</name>
<keyword evidence="2" id="KW-0488">Methylation</keyword>
<evidence type="ECO:0000256" key="1">
    <source>
        <dbReference type="ARBA" id="ARBA00007744"/>
    </source>
</evidence>
<accession>A0A3B4B0U6</accession>
<evidence type="ECO:0000313" key="10">
    <source>
        <dbReference type="Ensembl" id="ENSPMGP00000023177.1"/>
    </source>
</evidence>
<dbReference type="STRING" id="409849.ENSPMGP00000023177"/>
<dbReference type="SMART" id="SM01261">
    <property type="entry name" value="Thymopoietin"/>
    <property type="match status" value="1"/>
</dbReference>
<dbReference type="SUPFAM" id="SSF63451">
    <property type="entry name" value="LEM domain"/>
    <property type="match status" value="2"/>
</dbReference>
<keyword evidence="11" id="KW-1185">Reference proteome</keyword>
<keyword evidence="3" id="KW-0597">Phosphoprotein</keyword>